<evidence type="ECO:0000256" key="2">
    <source>
        <dbReference type="SAM" id="Phobius"/>
    </source>
</evidence>
<dbReference type="SMART" id="SM01224">
    <property type="entry name" value="G_gamma"/>
    <property type="match status" value="1"/>
</dbReference>
<feature type="domain" description="G protein gamma" evidence="3">
    <location>
        <begin position="99"/>
        <end position="169"/>
    </location>
</feature>
<proteinExistence type="predicted"/>
<organism evidence="4 5">
    <name type="scientific">Canavalia gladiata</name>
    <name type="common">Sword bean</name>
    <name type="synonym">Dolichos gladiatus</name>
    <dbReference type="NCBI Taxonomy" id="3824"/>
    <lineage>
        <taxon>Eukaryota</taxon>
        <taxon>Viridiplantae</taxon>
        <taxon>Streptophyta</taxon>
        <taxon>Embryophyta</taxon>
        <taxon>Tracheophyta</taxon>
        <taxon>Spermatophyta</taxon>
        <taxon>Magnoliopsida</taxon>
        <taxon>eudicotyledons</taxon>
        <taxon>Gunneridae</taxon>
        <taxon>Pentapetalae</taxon>
        <taxon>rosids</taxon>
        <taxon>fabids</taxon>
        <taxon>Fabales</taxon>
        <taxon>Fabaceae</taxon>
        <taxon>Papilionoideae</taxon>
        <taxon>50 kb inversion clade</taxon>
        <taxon>NPAAA clade</taxon>
        <taxon>indigoferoid/millettioid clade</taxon>
        <taxon>Phaseoleae</taxon>
        <taxon>Canavalia</taxon>
    </lineage>
</organism>
<evidence type="ECO:0000256" key="1">
    <source>
        <dbReference type="SAM" id="Coils"/>
    </source>
</evidence>
<evidence type="ECO:0000313" key="5">
    <source>
        <dbReference type="Proteomes" id="UP001367508"/>
    </source>
</evidence>
<feature type="coiled-coil region" evidence="1">
    <location>
        <begin position="96"/>
        <end position="123"/>
    </location>
</feature>
<dbReference type="Pfam" id="PF00631">
    <property type="entry name" value="G-gamma"/>
    <property type="match status" value="1"/>
</dbReference>
<keyword evidence="5" id="KW-1185">Reference proteome</keyword>
<reference evidence="4 5" key="1">
    <citation type="submission" date="2024-01" db="EMBL/GenBank/DDBJ databases">
        <title>The genomes of 5 underutilized Papilionoideae crops provide insights into root nodulation and disease resistanc.</title>
        <authorList>
            <person name="Jiang F."/>
        </authorList>
    </citation>
    <scope>NUCLEOTIDE SEQUENCE [LARGE SCALE GENOMIC DNA]</scope>
    <source>
        <strain evidence="4">LVBAO_FW01</strain>
        <tissue evidence="4">Leaves</tissue>
    </source>
</reference>
<keyword evidence="2" id="KW-0812">Transmembrane</keyword>
<sequence>MLAHYESQQGKFVVWSKSIELSGAQKHNDFSFLRSGHVRSEDFLLSLPAIAAISCSVHFIHLSLFFTSMATPMVPSSSLPPPSPKSPPEYPDLYGKRREMARVQMLEREITFLQEELKSVEGLQPASRCCKEIADYVMANSDPLLPSTKKNRRSCRFWKWLCRMPCFNLSWICCCCCCCEGLSLQLKLPRCCCDCKPCSCSCSCLPSINCSLPKWRCCCSCPKSNCCKESCGFGNCCTFPSSCNFGCPSCPSCCSCKCTCTCSCPACPKVSSCCCCTKSCWNPSCLCC</sequence>
<dbReference type="PANTHER" id="PTHR32378:SF10">
    <property type="entry name" value="GUANINE NUCLEOTIDE-BINDING PROTEIN SUBUNIT GAMMA 3"/>
    <property type="match status" value="1"/>
</dbReference>
<protein>
    <recommendedName>
        <fullName evidence="3">G protein gamma domain-containing protein</fullName>
    </recommendedName>
</protein>
<gene>
    <name evidence="4" type="ORF">VNO77_05449</name>
</gene>
<dbReference type="GO" id="GO:0007186">
    <property type="term" value="P:G protein-coupled receptor signaling pathway"/>
    <property type="evidence" value="ECO:0007669"/>
    <property type="project" value="InterPro"/>
</dbReference>
<dbReference type="InterPro" id="IPR055305">
    <property type="entry name" value="GG3-like"/>
</dbReference>
<dbReference type="Proteomes" id="UP001367508">
    <property type="component" value="Unassembled WGS sequence"/>
</dbReference>
<accession>A0AAN9N3I8</accession>
<dbReference type="AlphaFoldDB" id="A0AAN9N3I8"/>
<evidence type="ECO:0000259" key="3">
    <source>
        <dbReference type="SMART" id="SM01224"/>
    </source>
</evidence>
<feature type="transmembrane region" description="Helical" evidence="2">
    <location>
        <begin position="43"/>
        <end position="66"/>
    </location>
</feature>
<dbReference type="PANTHER" id="PTHR32378">
    <property type="entry name" value="GUANINE NUCLEOTIDE-BINDING PROTEIN SUBUNIT GAMMA 3"/>
    <property type="match status" value="1"/>
</dbReference>
<name>A0AAN9N3I8_CANGL</name>
<evidence type="ECO:0000313" key="4">
    <source>
        <dbReference type="EMBL" id="KAK7363313.1"/>
    </source>
</evidence>
<dbReference type="InterPro" id="IPR015898">
    <property type="entry name" value="G-protein_gamma-like_dom"/>
</dbReference>
<keyword evidence="1" id="KW-0175">Coiled coil</keyword>
<keyword evidence="2" id="KW-0472">Membrane</keyword>
<comment type="caution">
    <text evidence="4">The sequence shown here is derived from an EMBL/GenBank/DDBJ whole genome shotgun (WGS) entry which is preliminary data.</text>
</comment>
<keyword evidence="2" id="KW-1133">Transmembrane helix</keyword>
<dbReference type="EMBL" id="JAYMYQ010000001">
    <property type="protein sequence ID" value="KAK7363313.1"/>
    <property type="molecule type" value="Genomic_DNA"/>
</dbReference>